<feature type="transmembrane region" description="Helical" evidence="1">
    <location>
        <begin position="142"/>
        <end position="165"/>
    </location>
</feature>
<feature type="transmembrane region" description="Helical" evidence="1">
    <location>
        <begin position="118"/>
        <end position="135"/>
    </location>
</feature>
<dbReference type="EMBL" id="LCAW01000012">
    <property type="protein sequence ID" value="KKR98965.1"/>
    <property type="molecule type" value="Genomic_DNA"/>
</dbReference>
<dbReference type="InterPro" id="IPR036938">
    <property type="entry name" value="PAP2/HPO_sf"/>
</dbReference>
<dbReference type="InterPro" id="IPR000326">
    <property type="entry name" value="PAP2/HPO"/>
</dbReference>
<dbReference type="AlphaFoldDB" id="A0A0G0XQ45"/>
<accession>A0A0G0XQ45</accession>
<name>A0A0G0XQ45_9BACT</name>
<dbReference type="SMART" id="SM00014">
    <property type="entry name" value="acidPPc"/>
    <property type="match status" value="1"/>
</dbReference>
<feature type="domain" description="Phosphatidic acid phosphatase type 2/haloperoxidase" evidence="2">
    <location>
        <begin position="54"/>
        <end position="163"/>
    </location>
</feature>
<gene>
    <name evidence="3" type="ORF">UU50_C0012G0013</name>
</gene>
<feature type="transmembrane region" description="Helical" evidence="1">
    <location>
        <begin position="21"/>
        <end position="44"/>
    </location>
</feature>
<keyword evidence="1" id="KW-1133">Transmembrane helix</keyword>
<dbReference type="PANTHER" id="PTHR14969">
    <property type="entry name" value="SPHINGOSINE-1-PHOSPHATE PHOSPHOHYDROLASE"/>
    <property type="match status" value="1"/>
</dbReference>
<dbReference type="Proteomes" id="UP000033930">
    <property type="component" value="Unassembled WGS sequence"/>
</dbReference>
<evidence type="ECO:0000313" key="3">
    <source>
        <dbReference type="EMBL" id="KKR98965.1"/>
    </source>
</evidence>
<feature type="transmembrane region" description="Helical" evidence="1">
    <location>
        <begin position="92"/>
        <end position="112"/>
    </location>
</feature>
<comment type="caution">
    <text evidence="3">The sequence shown here is derived from an EMBL/GenBank/DDBJ whole genome shotgun (WGS) entry which is preliminary data.</text>
</comment>
<keyword evidence="1" id="KW-0812">Transmembrane</keyword>
<protein>
    <submittedName>
        <fullName evidence="3">Phosphatidic acid phosphatase</fullName>
    </submittedName>
</protein>
<organism evidence="3 4">
    <name type="scientific">Candidatus Uhrbacteria bacterium GW2011_GWC1_41_20</name>
    <dbReference type="NCBI Taxonomy" id="1618983"/>
    <lineage>
        <taxon>Bacteria</taxon>
        <taxon>Candidatus Uhriibacteriota</taxon>
    </lineage>
</organism>
<feature type="transmembrane region" description="Helical" evidence="1">
    <location>
        <begin position="50"/>
        <end position="71"/>
    </location>
</feature>
<keyword evidence="1" id="KW-0472">Membrane</keyword>
<dbReference type="Pfam" id="PF01569">
    <property type="entry name" value="PAP2"/>
    <property type="match status" value="1"/>
</dbReference>
<sequence>MQWDKNISAKIQSSFHCEYYFWSHLSEWGLYLYGLIIIGLLFVVDSASDVFYWVAPVVMASGFALLMQYIVKRHRPPEDKTAYHLMIKTYSFPSAHSASGFAFATALAYAFLNSSLQYAWMFVIAFYLLALYISFSRIVVGVHYFLDVLAGSILGVIIPVTFFILS</sequence>
<reference evidence="3 4" key="1">
    <citation type="journal article" date="2015" name="Nature">
        <title>rRNA introns, odd ribosomes, and small enigmatic genomes across a large radiation of phyla.</title>
        <authorList>
            <person name="Brown C.T."/>
            <person name="Hug L.A."/>
            <person name="Thomas B.C."/>
            <person name="Sharon I."/>
            <person name="Castelle C.J."/>
            <person name="Singh A."/>
            <person name="Wilkins M.J."/>
            <person name="Williams K.H."/>
            <person name="Banfield J.F."/>
        </authorList>
    </citation>
    <scope>NUCLEOTIDE SEQUENCE [LARGE SCALE GENOMIC DNA]</scope>
</reference>
<dbReference type="SUPFAM" id="SSF48317">
    <property type="entry name" value="Acid phosphatase/Vanadium-dependent haloperoxidase"/>
    <property type="match status" value="1"/>
</dbReference>
<proteinExistence type="predicted"/>
<evidence type="ECO:0000256" key="1">
    <source>
        <dbReference type="SAM" id="Phobius"/>
    </source>
</evidence>
<dbReference type="Gene3D" id="1.20.144.10">
    <property type="entry name" value="Phosphatidic acid phosphatase type 2/haloperoxidase"/>
    <property type="match status" value="1"/>
</dbReference>
<evidence type="ECO:0000259" key="2">
    <source>
        <dbReference type="SMART" id="SM00014"/>
    </source>
</evidence>
<dbReference type="PANTHER" id="PTHR14969:SF13">
    <property type="entry name" value="AT30094P"/>
    <property type="match status" value="1"/>
</dbReference>
<evidence type="ECO:0000313" key="4">
    <source>
        <dbReference type="Proteomes" id="UP000033930"/>
    </source>
</evidence>